<protein>
    <submittedName>
        <fullName evidence="2">Uncharacterized protein</fullName>
    </submittedName>
</protein>
<evidence type="ECO:0000313" key="3">
    <source>
        <dbReference type="Proteomes" id="UP001500840"/>
    </source>
</evidence>
<name>A0ABP8MRX4_9BACT</name>
<dbReference type="EMBL" id="BAABGA010000035">
    <property type="protein sequence ID" value="GAA4455106.1"/>
    <property type="molecule type" value="Genomic_DNA"/>
</dbReference>
<dbReference type="Proteomes" id="UP001500840">
    <property type="component" value="Unassembled WGS sequence"/>
</dbReference>
<keyword evidence="3" id="KW-1185">Reference proteome</keyword>
<evidence type="ECO:0000256" key="1">
    <source>
        <dbReference type="SAM" id="MobiDB-lite"/>
    </source>
</evidence>
<proteinExistence type="predicted"/>
<feature type="region of interest" description="Disordered" evidence="1">
    <location>
        <begin position="1"/>
        <end position="25"/>
    </location>
</feature>
<accession>A0ABP8MRX4</accession>
<gene>
    <name evidence="2" type="ORF">GCM10023156_28580</name>
</gene>
<comment type="caution">
    <text evidence="2">The sequence shown here is derived from an EMBL/GenBank/DDBJ whole genome shotgun (WGS) entry which is preliminary data.</text>
</comment>
<sequence length="113" mass="12059">MSPSLAASSKSTDTENQSQQHGRSEIRLQGDALHYFANVGWIDRETSGGLAIMSLAVADTVIAAGRSRTCKFGVMGAHGIPRSQLVRVVFAETNLIGLSACLRSLKYCSEITS</sequence>
<organism evidence="2 3">
    <name type="scientific">Novipirellula rosea</name>
    <dbReference type="NCBI Taxonomy" id="1031540"/>
    <lineage>
        <taxon>Bacteria</taxon>
        <taxon>Pseudomonadati</taxon>
        <taxon>Planctomycetota</taxon>
        <taxon>Planctomycetia</taxon>
        <taxon>Pirellulales</taxon>
        <taxon>Pirellulaceae</taxon>
        <taxon>Novipirellula</taxon>
    </lineage>
</organism>
<reference evidence="3" key="1">
    <citation type="journal article" date="2019" name="Int. J. Syst. Evol. Microbiol.">
        <title>The Global Catalogue of Microorganisms (GCM) 10K type strain sequencing project: providing services to taxonomists for standard genome sequencing and annotation.</title>
        <authorList>
            <consortium name="The Broad Institute Genomics Platform"/>
            <consortium name="The Broad Institute Genome Sequencing Center for Infectious Disease"/>
            <person name="Wu L."/>
            <person name="Ma J."/>
        </authorList>
    </citation>
    <scope>NUCLEOTIDE SEQUENCE [LARGE SCALE GENOMIC DNA]</scope>
    <source>
        <strain evidence="3">JCM 17759</strain>
    </source>
</reference>
<dbReference type="RefSeq" id="WP_345323038.1">
    <property type="nucleotide sequence ID" value="NZ_BAABGA010000035.1"/>
</dbReference>
<evidence type="ECO:0000313" key="2">
    <source>
        <dbReference type="EMBL" id="GAA4455106.1"/>
    </source>
</evidence>
<feature type="compositionally biased region" description="Polar residues" evidence="1">
    <location>
        <begin position="1"/>
        <end position="21"/>
    </location>
</feature>